<gene>
    <name evidence="3" type="ORF">LMG18095_01387</name>
    <name evidence="4" type="ORF">R77560_04645</name>
</gene>
<organism evidence="4 5">
    <name type="scientific">Ralstonia thomasii</name>
    <dbReference type="NCBI Taxonomy" id="3058596"/>
    <lineage>
        <taxon>Bacteria</taxon>
        <taxon>Pseudomonadati</taxon>
        <taxon>Pseudomonadota</taxon>
        <taxon>Betaproteobacteria</taxon>
        <taxon>Burkholderiales</taxon>
        <taxon>Burkholderiaceae</taxon>
        <taxon>Ralstonia</taxon>
    </lineage>
</organism>
<keyword evidence="6" id="KW-1185">Reference proteome</keyword>
<evidence type="ECO:0000313" key="5">
    <source>
        <dbReference type="Proteomes" id="UP001189756"/>
    </source>
</evidence>
<evidence type="ECO:0000313" key="3">
    <source>
        <dbReference type="EMBL" id="CAJ0785926.1"/>
    </source>
</evidence>
<dbReference type="EMBL" id="CATZAZ010000018">
    <property type="protein sequence ID" value="CAJ0807922.1"/>
    <property type="molecule type" value="Genomic_DNA"/>
</dbReference>
<feature type="region of interest" description="Disordered" evidence="1">
    <location>
        <begin position="95"/>
        <end position="116"/>
    </location>
</feature>
<dbReference type="EMBL" id="CATZAR010000002">
    <property type="protein sequence ID" value="CAJ0785926.1"/>
    <property type="molecule type" value="Genomic_DNA"/>
</dbReference>
<evidence type="ECO:0000313" key="6">
    <source>
        <dbReference type="Proteomes" id="UP001189773"/>
    </source>
</evidence>
<dbReference type="Proteomes" id="UP001189773">
    <property type="component" value="Unassembled WGS sequence"/>
</dbReference>
<dbReference type="Proteomes" id="UP001189756">
    <property type="component" value="Unassembled WGS sequence"/>
</dbReference>
<evidence type="ECO:0000256" key="1">
    <source>
        <dbReference type="SAM" id="MobiDB-lite"/>
    </source>
</evidence>
<name>A0AAD2F2E6_9RALS</name>
<reference evidence="4 6" key="1">
    <citation type="submission" date="2023-07" db="EMBL/GenBank/DDBJ databases">
        <authorList>
            <person name="Peeters C."/>
        </authorList>
    </citation>
    <scope>NUCLEOTIDE SEQUENCE</scope>
    <source>
        <strain evidence="3 6">LMG 18095</strain>
        <strain evidence="4">R-77560</strain>
    </source>
</reference>
<accession>A0AAD2F2E6</accession>
<protein>
    <recommendedName>
        <fullName evidence="2">Phage tail assembly chaperone-like domain-containing protein</fullName>
    </recommendedName>
</protein>
<dbReference type="Pfam" id="PF16778">
    <property type="entry name" value="Phage_tail_APC"/>
    <property type="match status" value="1"/>
</dbReference>
<sequence length="116" mass="13105">MRISLVITHDELIFCVRQKYPNLVHGVDFWVGQNMCRDTGKQLEAARLHVLGQRAREERDRRLMAADAMFYKAMDSGDASKAQQVGQYRQALREVPGQPGFPANFTGPDTPDALLD</sequence>
<dbReference type="InterPro" id="IPR031893">
    <property type="entry name" value="Phage_tail_APC"/>
</dbReference>
<proteinExistence type="predicted"/>
<feature type="domain" description="Phage tail assembly chaperone-like" evidence="2">
    <location>
        <begin position="53"/>
        <end position="112"/>
    </location>
</feature>
<comment type="caution">
    <text evidence="4">The sequence shown here is derived from an EMBL/GenBank/DDBJ whole genome shotgun (WGS) entry which is preliminary data.</text>
</comment>
<evidence type="ECO:0000259" key="2">
    <source>
        <dbReference type="Pfam" id="PF16778"/>
    </source>
</evidence>
<dbReference type="AlphaFoldDB" id="A0AAD2F2E6"/>
<evidence type="ECO:0000313" key="4">
    <source>
        <dbReference type="EMBL" id="CAJ0807922.1"/>
    </source>
</evidence>